<dbReference type="Pfam" id="PF18050">
    <property type="entry name" value="Cyclophil_like2"/>
    <property type="match status" value="1"/>
</dbReference>
<dbReference type="InterPro" id="IPR029000">
    <property type="entry name" value="Cyclophilin-like_dom_sf"/>
</dbReference>
<dbReference type="EMBL" id="QLNI01000002">
    <property type="protein sequence ID" value="RAM03795.1"/>
    <property type="molecule type" value="Genomic_DNA"/>
</dbReference>
<dbReference type="Gene3D" id="2.40.100.20">
    <property type="match status" value="1"/>
</dbReference>
<reference evidence="2 5" key="2">
    <citation type="submission" date="2019-02" db="EMBL/GenBank/DDBJ databases">
        <title>Complete genome sequence of Desulfobacter hydrogenophilus AcRS1.</title>
        <authorList>
            <person name="Marietou A."/>
            <person name="Lund M.B."/>
            <person name="Marshall I.P.G."/>
            <person name="Schreiber L."/>
            <person name="Jorgensen B."/>
        </authorList>
    </citation>
    <scope>NUCLEOTIDE SEQUENCE [LARGE SCALE GENOMIC DNA]</scope>
    <source>
        <strain evidence="2 5">AcRS1</strain>
    </source>
</reference>
<keyword evidence="5" id="KW-1185">Reference proteome</keyword>
<reference evidence="3 4" key="1">
    <citation type="submission" date="2018-06" db="EMBL/GenBank/DDBJ databases">
        <title>Complete Genome Sequence of Desulfobacter hydrogenophilus (DSM3380).</title>
        <authorList>
            <person name="Marietou A."/>
            <person name="Schreiber L."/>
            <person name="Marshall I."/>
            <person name="Jorgensen B."/>
        </authorList>
    </citation>
    <scope>NUCLEOTIDE SEQUENCE [LARGE SCALE GENOMIC DNA]</scope>
    <source>
        <strain evidence="3 4">DSM 3380</strain>
    </source>
</reference>
<feature type="domain" description="Cyclophilin-like" evidence="1">
    <location>
        <begin position="60"/>
        <end position="162"/>
    </location>
</feature>
<sequence length="164" mass="17780">MGGCVHALQGLLCRRPDASPGYQCNRNSGDKKMSGKVTIEKNKTNKSQDQGAIRLNVTGNGKITVFELNGNAAAKDLYAQLPLSIKVENYSNNEKIFYPPQKLNINATPKADAKAGTLAYYAPWGDVVMFYGNFGSAPGLYELGHAVSGQEYIKDMSGTIQLEK</sequence>
<dbReference type="Proteomes" id="UP000248798">
    <property type="component" value="Unassembled WGS sequence"/>
</dbReference>
<protein>
    <recommendedName>
        <fullName evidence="1">Cyclophilin-like domain-containing protein</fullName>
    </recommendedName>
</protein>
<evidence type="ECO:0000313" key="4">
    <source>
        <dbReference type="Proteomes" id="UP000248798"/>
    </source>
</evidence>
<proteinExistence type="predicted"/>
<dbReference type="OrthoDB" id="5298378at2"/>
<dbReference type="EMBL" id="CP036313">
    <property type="protein sequence ID" value="QBH14763.1"/>
    <property type="molecule type" value="Genomic_DNA"/>
</dbReference>
<dbReference type="InterPro" id="IPR041183">
    <property type="entry name" value="Cyclophilin-like"/>
</dbReference>
<name>A0A328FLF5_9BACT</name>
<dbReference type="AlphaFoldDB" id="A0A328FLF5"/>
<organism evidence="3 4">
    <name type="scientific">Desulfobacter hydrogenophilus</name>
    <dbReference type="NCBI Taxonomy" id="2291"/>
    <lineage>
        <taxon>Bacteria</taxon>
        <taxon>Pseudomonadati</taxon>
        <taxon>Thermodesulfobacteriota</taxon>
        <taxon>Desulfobacteria</taxon>
        <taxon>Desulfobacterales</taxon>
        <taxon>Desulfobacteraceae</taxon>
        <taxon>Desulfobacter</taxon>
    </lineage>
</organism>
<evidence type="ECO:0000313" key="3">
    <source>
        <dbReference type="EMBL" id="RAM03795.1"/>
    </source>
</evidence>
<evidence type="ECO:0000259" key="1">
    <source>
        <dbReference type="Pfam" id="PF18050"/>
    </source>
</evidence>
<gene>
    <name evidence="3" type="ORF">DO021_01720</name>
    <name evidence="2" type="ORF">EYB58_18685</name>
</gene>
<dbReference type="Proteomes" id="UP000293902">
    <property type="component" value="Chromosome"/>
</dbReference>
<evidence type="ECO:0000313" key="2">
    <source>
        <dbReference type="EMBL" id="QBH14763.1"/>
    </source>
</evidence>
<evidence type="ECO:0000313" key="5">
    <source>
        <dbReference type="Proteomes" id="UP000293902"/>
    </source>
</evidence>
<dbReference type="SUPFAM" id="SSF50891">
    <property type="entry name" value="Cyclophilin-like"/>
    <property type="match status" value="1"/>
</dbReference>
<accession>A0A328FLF5</accession>